<evidence type="ECO:0000313" key="9">
    <source>
        <dbReference type="EMBL" id="OAS23570.1"/>
    </source>
</evidence>
<keyword evidence="5 7" id="KW-1133">Transmembrane helix</keyword>
<comment type="subcellular location">
    <subcellularLocation>
        <location evidence="1 7">Cell membrane</location>
        <topology evidence="1 7">Multi-pass membrane protein</topology>
    </subcellularLocation>
</comment>
<feature type="domain" description="ABC transmembrane type-1" evidence="8">
    <location>
        <begin position="73"/>
        <end position="286"/>
    </location>
</feature>
<feature type="transmembrane region" description="Helical" evidence="7">
    <location>
        <begin position="159"/>
        <end position="182"/>
    </location>
</feature>
<feature type="transmembrane region" description="Helical" evidence="7">
    <location>
        <begin position="12"/>
        <end position="40"/>
    </location>
</feature>
<accession>A0A198AR43</accession>
<keyword evidence="4 7" id="KW-0812">Transmembrane</keyword>
<evidence type="ECO:0000256" key="4">
    <source>
        <dbReference type="ARBA" id="ARBA00022692"/>
    </source>
</evidence>
<keyword evidence="3" id="KW-1003">Cell membrane</keyword>
<feature type="transmembrane region" description="Helical" evidence="7">
    <location>
        <begin position="110"/>
        <end position="130"/>
    </location>
</feature>
<evidence type="ECO:0000256" key="1">
    <source>
        <dbReference type="ARBA" id="ARBA00004651"/>
    </source>
</evidence>
<evidence type="ECO:0000313" key="10">
    <source>
        <dbReference type="Proteomes" id="UP000078454"/>
    </source>
</evidence>
<dbReference type="InterPro" id="IPR051393">
    <property type="entry name" value="ABC_transporter_permease"/>
</dbReference>
<dbReference type="PANTHER" id="PTHR30193:SF37">
    <property type="entry name" value="INNER MEMBRANE ABC TRANSPORTER PERMEASE PROTEIN YCJO"/>
    <property type="match status" value="1"/>
</dbReference>
<keyword evidence="2 7" id="KW-0813">Transport</keyword>
<dbReference type="InterPro" id="IPR035906">
    <property type="entry name" value="MetI-like_sf"/>
</dbReference>
<sequence length="297" mass="33488">MNWKEKTKENVAGYLFILPNLLGFCAFILLPLVFSLILIFTDWNYLKGLQGLTYIGLDNVIKLFHDVMVFKALAHNVIFSAVTVPAAMLGGLLLATILNKHVFLKETLRTLVFLPYMSSLIAIAVVWRVMYNSSEGPINNVLKSLGVSNPPGWLASPDWSLIAIIIMTVWIYVGYAMVLYMAGLQGISKDYYEASEIDGANALKRFWHITLPLLKPTSFMIAITLVIASFQVFASVQVMSNGGPLNSTLVLALYIYRQAFELKQMSYASTVSWLLFIVIFIVTIVQWKGQKKWQDYY</sequence>
<evidence type="ECO:0000256" key="5">
    <source>
        <dbReference type="ARBA" id="ARBA00022989"/>
    </source>
</evidence>
<dbReference type="GO" id="GO:0055085">
    <property type="term" value="P:transmembrane transport"/>
    <property type="evidence" value="ECO:0007669"/>
    <property type="project" value="InterPro"/>
</dbReference>
<dbReference type="OrthoDB" id="9788108at2"/>
<dbReference type="InterPro" id="IPR000515">
    <property type="entry name" value="MetI-like"/>
</dbReference>
<dbReference type="EMBL" id="LYPB01000039">
    <property type="protein sequence ID" value="OAS23570.1"/>
    <property type="molecule type" value="Genomic_DNA"/>
</dbReference>
<evidence type="ECO:0000256" key="3">
    <source>
        <dbReference type="ARBA" id="ARBA00022475"/>
    </source>
</evidence>
<dbReference type="Gene3D" id="1.10.3720.10">
    <property type="entry name" value="MetI-like"/>
    <property type="match status" value="1"/>
</dbReference>
<feature type="transmembrane region" description="Helical" evidence="7">
    <location>
        <begin position="268"/>
        <end position="287"/>
    </location>
</feature>
<gene>
    <name evidence="9" type="ORF">A8708_25760</name>
</gene>
<protein>
    <submittedName>
        <fullName evidence="9">Sugar ABC transporter permease</fullName>
    </submittedName>
</protein>
<dbReference type="Proteomes" id="UP000078454">
    <property type="component" value="Unassembled WGS sequence"/>
</dbReference>
<dbReference type="PANTHER" id="PTHR30193">
    <property type="entry name" value="ABC TRANSPORTER PERMEASE PROTEIN"/>
    <property type="match status" value="1"/>
</dbReference>
<proteinExistence type="inferred from homology"/>
<dbReference type="STRING" id="1850517.A8708_25760"/>
<comment type="similarity">
    <text evidence="7">Belongs to the binding-protein-dependent transport system permease family.</text>
</comment>
<dbReference type="SUPFAM" id="SSF161098">
    <property type="entry name" value="MetI-like"/>
    <property type="match status" value="1"/>
</dbReference>
<evidence type="ECO:0000256" key="7">
    <source>
        <dbReference type="RuleBase" id="RU363032"/>
    </source>
</evidence>
<reference evidence="9 10" key="1">
    <citation type="submission" date="2016-05" db="EMBL/GenBank/DDBJ databases">
        <title>Paenibacillus sp. 1ZS3-15 nov., isolated from the rhizosphere soil.</title>
        <authorList>
            <person name="Zhang X.X."/>
            <person name="Zhang J."/>
        </authorList>
    </citation>
    <scope>NUCLEOTIDE SEQUENCE [LARGE SCALE GENOMIC DNA]</scope>
    <source>
        <strain evidence="9 10">1ZS3-15</strain>
    </source>
</reference>
<keyword evidence="10" id="KW-1185">Reference proteome</keyword>
<comment type="caution">
    <text evidence="9">The sequence shown here is derived from an EMBL/GenBank/DDBJ whole genome shotgun (WGS) entry which is preliminary data.</text>
</comment>
<keyword evidence="6 7" id="KW-0472">Membrane</keyword>
<feature type="transmembrane region" description="Helical" evidence="7">
    <location>
        <begin position="77"/>
        <end position="98"/>
    </location>
</feature>
<evidence type="ECO:0000256" key="6">
    <source>
        <dbReference type="ARBA" id="ARBA00023136"/>
    </source>
</evidence>
<dbReference type="Pfam" id="PF00528">
    <property type="entry name" value="BPD_transp_1"/>
    <property type="match status" value="1"/>
</dbReference>
<dbReference type="GO" id="GO:0005886">
    <property type="term" value="C:plasma membrane"/>
    <property type="evidence" value="ECO:0007669"/>
    <property type="project" value="UniProtKB-SubCell"/>
</dbReference>
<organism evidence="9 10">
    <name type="scientific">Paenibacillus oryzisoli</name>
    <dbReference type="NCBI Taxonomy" id="1850517"/>
    <lineage>
        <taxon>Bacteria</taxon>
        <taxon>Bacillati</taxon>
        <taxon>Bacillota</taxon>
        <taxon>Bacilli</taxon>
        <taxon>Bacillales</taxon>
        <taxon>Paenibacillaceae</taxon>
        <taxon>Paenibacillus</taxon>
    </lineage>
</organism>
<dbReference type="CDD" id="cd06261">
    <property type="entry name" value="TM_PBP2"/>
    <property type="match status" value="1"/>
</dbReference>
<evidence type="ECO:0000256" key="2">
    <source>
        <dbReference type="ARBA" id="ARBA00022448"/>
    </source>
</evidence>
<dbReference type="RefSeq" id="WP_068661803.1">
    <property type="nucleotide sequence ID" value="NZ_LYPB01000039.1"/>
</dbReference>
<evidence type="ECO:0000259" key="8">
    <source>
        <dbReference type="PROSITE" id="PS50928"/>
    </source>
</evidence>
<name>A0A198AR43_9BACL</name>
<dbReference type="PROSITE" id="PS50928">
    <property type="entry name" value="ABC_TM1"/>
    <property type="match status" value="1"/>
</dbReference>
<feature type="transmembrane region" description="Helical" evidence="7">
    <location>
        <begin position="213"/>
        <end position="232"/>
    </location>
</feature>
<dbReference type="AlphaFoldDB" id="A0A198AR43"/>